<reference evidence="1" key="2">
    <citation type="submission" date="2013-04" db="UniProtKB">
        <authorList>
            <consortium name="EnsemblPlants"/>
        </authorList>
    </citation>
    <scope>IDENTIFICATION</scope>
</reference>
<evidence type="ECO:0000313" key="1">
    <source>
        <dbReference type="EnsemblPlants" id="OB04G10510.1"/>
    </source>
</evidence>
<dbReference type="Gramene" id="OB04G10510.1">
    <property type="protein sequence ID" value="OB04G10510.1"/>
    <property type="gene ID" value="OB04G10510"/>
</dbReference>
<proteinExistence type="predicted"/>
<dbReference type="HOGENOM" id="CLU_1848195_0_0_1"/>
<evidence type="ECO:0000313" key="2">
    <source>
        <dbReference type="Proteomes" id="UP000006038"/>
    </source>
</evidence>
<name>J3LV76_ORYBR</name>
<sequence length="139" mass="15563">MAGWCIAEPFYSSSPTKINTKLQQSTGGASIKQQLKHQGIKPQMEQPWPPKLLITNRSRKLHATYQGLSSKAIAHRDEPMPLSEFYTCTRDLLSYNTRKNKQIGNTIINKACDQVQLGASGSITTRVLHIQSPSRHFAL</sequence>
<dbReference type="EnsemblPlants" id="OB04G10510.1">
    <property type="protein sequence ID" value="OB04G10510.1"/>
    <property type="gene ID" value="OB04G10510"/>
</dbReference>
<accession>J3LV76</accession>
<organism evidence="1">
    <name type="scientific">Oryza brachyantha</name>
    <name type="common">malo sina</name>
    <dbReference type="NCBI Taxonomy" id="4533"/>
    <lineage>
        <taxon>Eukaryota</taxon>
        <taxon>Viridiplantae</taxon>
        <taxon>Streptophyta</taxon>
        <taxon>Embryophyta</taxon>
        <taxon>Tracheophyta</taxon>
        <taxon>Spermatophyta</taxon>
        <taxon>Magnoliopsida</taxon>
        <taxon>Liliopsida</taxon>
        <taxon>Poales</taxon>
        <taxon>Poaceae</taxon>
        <taxon>BOP clade</taxon>
        <taxon>Oryzoideae</taxon>
        <taxon>Oryzeae</taxon>
        <taxon>Oryzinae</taxon>
        <taxon>Oryza</taxon>
    </lineage>
</organism>
<dbReference type="AlphaFoldDB" id="J3LV76"/>
<reference evidence="1" key="1">
    <citation type="journal article" date="2013" name="Nat. Commun.">
        <title>Whole-genome sequencing of Oryza brachyantha reveals mechanisms underlying Oryza genome evolution.</title>
        <authorList>
            <person name="Chen J."/>
            <person name="Huang Q."/>
            <person name="Gao D."/>
            <person name="Wang J."/>
            <person name="Lang Y."/>
            <person name="Liu T."/>
            <person name="Li B."/>
            <person name="Bai Z."/>
            <person name="Luis Goicoechea J."/>
            <person name="Liang C."/>
            <person name="Chen C."/>
            <person name="Zhang W."/>
            <person name="Sun S."/>
            <person name="Liao Y."/>
            <person name="Zhang X."/>
            <person name="Yang L."/>
            <person name="Song C."/>
            <person name="Wang M."/>
            <person name="Shi J."/>
            <person name="Liu G."/>
            <person name="Liu J."/>
            <person name="Zhou H."/>
            <person name="Zhou W."/>
            <person name="Yu Q."/>
            <person name="An N."/>
            <person name="Chen Y."/>
            <person name="Cai Q."/>
            <person name="Wang B."/>
            <person name="Liu B."/>
            <person name="Min J."/>
            <person name="Huang Y."/>
            <person name="Wu H."/>
            <person name="Li Z."/>
            <person name="Zhang Y."/>
            <person name="Yin Y."/>
            <person name="Song W."/>
            <person name="Jiang J."/>
            <person name="Jackson S.A."/>
            <person name="Wing R.A."/>
            <person name="Wang J."/>
            <person name="Chen M."/>
        </authorList>
    </citation>
    <scope>NUCLEOTIDE SEQUENCE [LARGE SCALE GENOMIC DNA]</scope>
    <source>
        <strain evidence="1">cv. IRGC 101232</strain>
    </source>
</reference>
<protein>
    <submittedName>
        <fullName evidence="1">Uncharacterized protein</fullName>
    </submittedName>
</protein>
<dbReference type="Proteomes" id="UP000006038">
    <property type="component" value="Chromosome 4"/>
</dbReference>
<keyword evidence="2" id="KW-1185">Reference proteome</keyword>